<dbReference type="EC" id="2.7.13.3" evidence="2"/>
<gene>
    <name evidence="10" type="ordered locus">Mpet_0299</name>
</gene>
<dbReference type="Pfam" id="PF07568">
    <property type="entry name" value="HisKA_2"/>
    <property type="match status" value="1"/>
</dbReference>
<dbReference type="GeneID" id="9742742"/>
<dbReference type="Gene3D" id="3.30.565.10">
    <property type="entry name" value="Histidine kinase-like ATPase, C-terminal domain"/>
    <property type="match status" value="1"/>
</dbReference>
<dbReference type="Pfam" id="PF02518">
    <property type="entry name" value="HATPase_c"/>
    <property type="match status" value="1"/>
</dbReference>
<keyword evidence="11" id="KW-1185">Reference proteome</keyword>
<organism evidence="10 11">
    <name type="scientific">Methanolacinia petrolearia (strain DSM 11571 / OCM 486 / SEBR 4847)</name>
    <name type="common">Methanoplanus petrolearius</name>
    <dbReference type="NCBI Taxonomy" id="679926"/>
    <lineage>
        <taxon>Archaea</taxon>
        <taxon>Methanobacteriati</taxon>
        <taxon>Methanobacteriota</taxon>
        <taxon>Stenosarchaea group</taxon>
        <taxon>Methanomicrobia</taxon>
        <taxon>Methanomicrobiales</taxon>
        <taxon>Methanomicrobiaceae</taxon>
        <taxon>Methanolacinia</taxon>
    </lineage>
</organism>
<keyword evidence="7" id="KW-0067">ATP-binding</keyword>
<dbReference type="Proteomes" id="UP000006565">
    <property type="component" value="Chromosome"/>
</dbReference>
<evidence type="ECO:0000256" key="6">
    <source>
        <dbReference type="ARBA" id="ARBA00022777"/>
    </source>
</evidence>
<evidence type="ECO:0000313" key="10">
    <source>
        <dbReference type="EMBL" id="ADN35075.1"/>
    </source>
</evidence>
<dbReference type="eggNOG" id="arCOG02335">
    <property type="taxonomic scope" value="Archaea"/>
</dbReference>
<dbReference type="InterPro" id="IPR005467">
    <property type="entry name" value="His_kinase_dom"/>
</dbReference>
<sequence length="326" mass="35807" precursor="true">MVKGGYFFTVLIFIVVLAGMVLPGSCTTGLGFDQASNPGSGLICAVDNGPGQTGIQGSPSYNSGDLPVEKELRQSLFEIPVLNDYIAVGTTIILSFSAVLFIGYFYSSRLKMTRNGYIKMIEERETLLSGVNERFNNTFAVICSLISMQILNSNEEETKQKLTEINNRILSISLVHKCLLQSKVVSKVNIHDVFLSLGEQMVQTYFLGKDIDFKVKGEECLLDIDQAIPLSMVMNEIISNSLKYAFAGRVSGDISVDYNCENDKFELCVRDDGVGIPGNLIDESQESLGLSLIRNLVSLQLKGSADLTVESGTKWMITFPVKIEDT</sequence>
<dbReference type="EMBL" id="CP002117">
    <property type="protein sequence ID" value="ADN35075.1"/>
    <property type="molecule type" value="Genomic_DNA"/>
</dbReference>
<evidence type="ECO:0000256" key="7">
    <source>
        <dbReference type="ARBA" id="ARBA00022840"/>
    </source>
</evidence>
<keyword evidence="5" id="KW-0547">Nucleotide-binding</keyword>
<keyword evidence="4" id="KW-0808">Transferase</keyword>
<dbReference type="KEGG" id="mpi:Mpet_0299"/>
<keyword evidence="6 10" id="KW-0418">Kinase</keyword>
<dbReference type="GO" id="GO:0004673">
    <property type="term" value="F:protein histidine kinase activity"/>
    <property type="evidence" value="ECO:0007669"/>
    <property type="project" value="UniProtKB-EC"/>
</dbReference>
<comment type="catalytic activity">
    <reaction evidence="1">
        <text>ATP + protein L-histidine = ADP + protein N-phospho-L-histidine.</text>
        <dbReference type="EC" id="2.7.13.3"/>
    </reaction>
</comment>
<name>E1RFC7_METP4</name>
<dbReference type="InterPro" id="IPR036890">
    <property type="entry name" value="HATPase_C_sf"/>
</dbReference>
<dbReference type="PROSITE" id="PS50109">
    <property type="entry name" value="HIS_KIN"/>
    <property type="match status" value="1"/>
</dbReference>
<keyword evidence="8" id="KW-0812">Transmembrane</keyword>
<accession>E1RFC7</accession>
<dbReference type="PANTHER" id="PTHR41523:SF8">
    <property type="entry name" value="ETHYLENE RESPONSE SENSOR PROTEIN"/>
    <property type="match status" value="1"/>
</dbReference>
<evidence type="ECO:0000256" key="8">
    <source>
        <dbReference type="SAM" id="Phobius"/>
    </source>
</evidence>
<dbReference type="AlphaFoldDB" id="E1RFC7"/>
<feature type="transmembrane region" description="Helical" evidence="8">
    <location>
        <begin position="85"/>
        <end position="106"/>
    </location>
</feature>
<protein>
    <recommendedName>
        <fullName evidence="2">histidine kinase</fullName>
        <ecNumber evidence="2">2.7.13.3</ecNumber>
    </recommendedName>
</protein>
<dbReference type="GO" id="GO:0005524">
    <property type="term" value="F:ATP binding"/>
    <property type="evidence" value="ECO:0007669"/>
    <property type="project" value="UniProtKB-KW"/>
</dbReference>
<keyword evidence="8" id="KW-1133">Transmembrane helix</keyword>
<evidence type="ECO:0000256" key="4">
    <source>
        <dbReference type="ARBA" id="ARBA00022679"/>
    </source>
</evidence>
<dbReference type="InterPro" id="IPR003594">
    <property type="entry name" value="HATPase_dom"/>
</dbReference>
<dbReference type="RefSeq" id="WP_013328254.1">
    <property type="nucleotide sequence ID" value="NC_014507.1"/>
</dbReference>
<proteinExistence type="predicted"/>
<evidence type="ECO:0000256" key="2">
    <source>
        <dbReference type="ARBA" id="ARBA00012438"/>
    </source>
</evidence>
<dbReference type="InterPro" id="IPR011495">
    <property type="entry name" value="Sig_transdc_His_kin_sub2_dim/P"/>
</dbReference>
<feature type="domain" description="Histidine kinase" evidence="9">
    <location>
        <begin position="230"/>
        <end position="323"/>
    </location>
</feature>
<keyword evidence="3" id="KW-0597">Phosphoprotein</keyword>
<evidence type="ECO:0000313" key="11">
    <source>
        <dbReference type="Proteomes" id="UP000006565"/>
    </source>
</evidence>
<evidence type="ECO:0000259" key="9">
    <source>
        <dbReference type="PROSITE" id="PS50109"/>
    </source>
</evidence>
<dbReference type="HOGENOM" id="CLU_968427_0_0_2"/>
<dbReference type="PANTHER" id="PTHR41523">
    <property type="entry name" value="TWO-COMPONENT SYSTEM SENSOR PROTEIN"/>
    <property type="match status" value="1"/>
</dbReference>
<keyword evidence="8" id="KW-0472">Membrane</keyword>
<reference evidence="10 11" key="1">
    <citation type="journal article" date="2010" name="Stand. Genomic Sci.">
        <title>Complete genome sequence of Methanoplanus petrolearius type strain (SEBR 4847).</title>
        <authorList>
            <person name="Brambilla E."/>
            <person name="Djao O.D."/>
            <person name="Daligault H."/>
            <person name="Lapidus A."/>
            <person name="Lucas S."/>
            <person name="Hammon N."/>
            <person name="Nolan M."/>
            <person name="Tice H."/>
            <person name="Cheng J.F."/>
            <person name="Han C."/>
            <person name="Tapia R."/>
            <person name="Goodwin L."/>
            <person name="Pitluck S."/>
            <person name="Liolios K."/>
            <person name="Ivanova N."/>
            <person name="Mavromatis K."/>
            <person name="Mikhailova N."/>
            <person name="Pati A."/>
            <person name="Chen A."/>
            <person name="Palaniappan K."/>
            <person name="Land M."/>
            <person name="Hauser L."/>
            <person name="Chang Y.J."/>
            <person name="Jeffries C.D."/>
            <person name="Rohde M."/>
            <person name="Spring S."/>
            <person name="Sikorski J."/>
            <person name="Goker M."/>
            <person name="Woyke T."/>
            <person name="Bristow J."/>
            <person name="Eisen J.A."/>
            <person name="Markowitz V."/>
            <person name="Hugenholtz P."/>
            <person name="Kyrpides N.C."/>
            <person name="Klenk H.P."/>
        </authorList>
    </citation>
    <scope>NUCLEOTIDE SEQUENCE [LARGE SCALE GENOMIC DNA]</scope>
    <source>
        <strain evidence="11">DSM 11571 / OCM 486 / SEBR 4847</strain>
    </source>
</reference>
<evidence type="ECO:0000256" key="1">
    <source>
        <dbReference type="ARBA" id="ARBA00000085"/>
    </source>
</evidence>
<evidence type="ECO:0000256" key="3">
    <source>
        <dbReference type="ARBA" id="ARBA00022553"/>
    </source>
</evidence>
<dbReference type="SUPFAM" id="SSF55874">
    <property type="entry name" value="ATPase domain of HSP90 chaperone/DNA topoisomerase II/histidine kinase"/>
    <property type="match status" value="1"/>
</dbReference>
<dbReference type="STRING" id="679926.Mpet_0299"/>
<dbReference type="SMART" id="SM00387">
    <property type="entry name" value="HATPase_c"/>
    <property type="match status" value="1"/>
</dbReference>
<evidence type="ECO:0000256" key="5">
    <source>
        <dbReference type="ARBA" id="ARBA00022741"/>
    </source>
</evidence>